<dbReference type="Proteomes" id="UP000076400">
    <property type="component" value="Unassembled WGS sequence"/>
</dbReference>
<evidence type="ECO:0000256" key="1">
    <source>
        <dbReference type="SAM" id="MobiDB-lite"/>
    </source>
</evidence>
<gene>
    <name evidence="2" type="ORF">AUP43_00075</name>
</gene>
<organism evidence="2 3">
    <name type="scientific">Oceanibaculum pacificum</name>
    <dbReference type="NCBI Taxonomy" id="580166"/>
    <lineage>
        <taxon>Bacteria</taxon>
        <taxon>Pseudomonadati</taxon>
        <taxon>Pseudomonadota</taxon>
        <taxon>Alphaproteobacteria</taxon>
        <taxon>Rhodospirillales</taxon>
        <taxon>Oceanibaculaceae</taxon>
        <taxon>Oceanibaculum</taxon>
    </lineage>
</organism>
<accession>A0A154WH08</accession>
<proteinExistence type="predicted"/>
<protein>
    <recommendedName>
        <fullName evidence="4">Lipoprotein SmpA/OmlA domain-containing protein</fullName>
    </recommendedName>
</protein>
<sequence>MALTVAPPTASSLPPQDMSVPSPSLLGLTGEEVALLLGKPRYERRETPARIWQYGDGRCVLDVFFYPDPSGLRVVYAESRDPRSLSAMALAPCLSGLVTAARALPAPAPAFGKS</sequence>
<dbReference type="STRING" id="580166.AUP43_00075"/>
<feature type="region of interest" description="Disordered" evidence="1">
    <location>
        <begin position="1"/>
        <end position="22"/>
    </location>
</feature>
<evidence type="ECO:0000313" key="3">
    <source>
        <dbReference type="Proteomes" id="UP000076400"/>
    </source>
</evidence>
<name>A0A154WH08_9PROT</name>
<reference evidence="2 3" key="1">
    <citation type="submission" date="2015-12" db="EMBL/GenBank/DDBJ databases">
        <title>Genome sequence of Oceanibaculum pacificum MCCC 1A02656.</title>
        <authorList>
            <person name="Lu L."/>
            <person name="Lai Q."/>
            <person name="Shao Z."/>
            <person name="Qian P."/>
        </authorList>
    </citation>
    <scope>NUCLEOTIDE SEQUENCE [LARGE SCALE GENOMIC DNA]</scope>
    <source>
        <strain evidence="2 3">MCCC 1A02656</strain>
    </source>
</reference>
<dbReference type="EMBL" id="LPXN01000001">
    <property type="protein sequence ID" value="KZD12776.1"/>
    <property type="molecule type" value="Genomic_DNA"/>
</dbReference>
<comment type="caution">
    <text evidence="2">The sequence shown here is derived from an EMBL/GenBank/DDBJ whole genome shotgun (WGS) entry which is preliminary data.</text>
</comment>
<evidence type="ECO:0000313" key="2">
    <source>
        <dbReference type="EMBL" id="KZD12776.1"/>
    </source>
</evidence>
<feature type="compositionally biased region" description="Polar residues" evidence="1">
    <location>
        <begin position="9"/>
        <end position="22"/>
    </location>
</feature>
<dbReference type="AlphaFoldDB" id="A0A154WH08"/>
<evidence type="ECO:0008006" key="4">
    <source>
        <dbReference type="Google" id="ProtNLM"/>
    </source>
</evidence>
<keyword evidence="3" id="KW-1185">Reference proteome</keyword>